<dbReference type="PROSITE" id="PS50887">
    <property type="entry name" value="GGDEF"/>
    <property type="match status" value="1"/>
</dbReference>
<keyword evidence="3" id="KW-0812">Transmembrane</keyword>
<protein>
    <recommendedName>
        <fullName evidence="1">diguanylate cyclase</fullName>
        <ecNumber evidence="1">2.7.7.65</ecNumber>
    </recommendedName>
</protein>
<sequence length="291" mass="30211">MIAVRHHARRDGTRTVTTDVYIHLALRGLTAMLALAAVVFGVMRAVSVRGDWFRRAKRLVGALVLLGIAWLAVRDALATIARGAAPETTIEAWGWLVVDALVPIFVLMLIEGWRRRDALEARLAEQSETDPLTALPNRRGFAALGGPALAAARRQGAPSVVVAMDLDRFKAINDGHGHAAGDVVLRGVAAAIRAAVRGSDVAGRLGGEEFALLLPGDDIAEGVSVAERLRALVRATVPHPAGGDAAVTLSVGVAAIGAGPAPAAIDAALAAADKALYAAKQQGRDRVLVAA</sequence>
<feature type="domain" description="GGDEF" evidence="4">
    <location>
        <begin position="157"/>
        <end position="291"/>
    </location>
</feature>
<organism evidence="5 6">
    <name type="scientific">Roseomonas fluvialis</name>
    <dbReference type="NCBI Taxonomy" id="1750527"/>
    <lineage>
        <taxon>Bacteria</taxon>
        <taxon>Pseudomonadati</taxon>
        <taxon>Pseudomonadota</taxon>
        <taxon>Alphaproteobacteria</taxon>
        <taxon>Acetobacterales</taxon>
        <taxon>Roseomonadaceae</taxon>
        <taxon>Roseomonas</taxon>
    </lineage>
</organism>
<dbReference type="InterPro" id="IPR029787">
    <property type="entry name" value="Nucleotide_cyclase"/>
</dbReference>
<feature type="transmembrane region" description="Helical" evidence="3">
    <location>
        <begin position="59"/>
        <end position="80"/>
    </location>
</feature>
<gene>
    <name evidence="5" type="ORF">Rmf_50800</name>
</gene>
<dbReference type="PANTHER" id="PTHR45138">
    <property type="entry name" value="REGULATORY COMPONENTS OF SENSORY TRANSDUCTION SYSTEM"/>
    <property type="match status" value="1"/>
</dbReference>
<dbReference type="CDD" id="cd01949">
    <property type="entry name" value="GGDEF"/>
    <property type="match status" value="1"/>
</dbReference>
<proteinExistence type="predicted"/>
<dbReference type="InterPro" id="IPR000160">
    <property type="entry name" value="GGDEF_dom"/>
</dbReference>
<dbReference type="Proteomes" id="UP000831327">
    <property type="component" value="Chromosome"/>
</dbReference>
<feature type="transmembrane region" description="Helical" evidence="3">
    <location>
        <begin position="20"/>
        <end position="47"/>
    </location>
</feature>
<dbReference type="NCBIfam" id="TIGR00254">
    <property type="entry name" value="GGDEF"/>
    <property type="match status" value="1"/>
</dbReference>
<evidence type="ECO:0000313" key="6">
    <source>
        <dbReference type="Proteomes" id="UP000831327"/>
    </source>
</evidence>
<evidence type="ECO:0000256" key="3">
    <source>
        <dbReference type="SAM" id="Phobius"/>
    </source>
</evidence>
<comment type="catalytic activity">
    <reaction evidence="2">
        <text>2 GTP = 3',3'-c-di-GMP + 2 diphosphate</text>
        <dbReference type="Rhea" id="RHEA:24898"/>
        <dbReference type="ChEBI" id="CHEBI:33019"/>
        <dbReference type="ChEBI" id="CHEBI:37565"/>
        <dbReference type="ChEBI" id="CHEBI:58805"/>
        <dbReference type="EC" id="2.7.7.65"/>
    </reaction>
</comment>
<keyword evidence="6" id="KW-1185">Reference proteome</keyword>
<reference evidence="5 6" key="1">
    <citation type="journal article" date="2016" name="Microbes Environ.">
        <title>Phylogenetically diverse aerobic anoxygenic phototrophic bacteria isolated from epilithic biofilms in Tama river, Japan.</title>
        <authorList>
            <person name="Hirose S."/>
            <person name="Matsuura K."/>
            <person name="Haruta S."/>
        </authorList>
    </citation>
    <scope>NUCLEOTIDE SEQUENCE [LARGE SCALE GENOMIC DNA]</scope>
    <source>
        <strain evidence="5 6">S08</strain>
    </source>
</reference>
<dbReference type="InterPro" id="IPR043128">
    <property type="entry name" value="Rev_trsase/Diguanyl_cyclase"/>
</dbReference>
<name>A0ABN6P8L1_9PROT</name>
<feature type="transmembrane region" description="Helical" evidence="3">
    <location>
        <begin position="92"/>
        <end position="110"/>
    </location>
</feature>
<evidence type="ECO:0000256" key="1">
    <source>
        <dbReference type="ARBA" id="ARBA00012528"/>
    </source>
</evidence>
<evidence type="ECO:0000259" key="4">
    <source>
        <dbReference type="PROSITE" id="PS50887"/>
    </source>
</evidence>
<dbReference type="Gene3D" id="3.30.70.270">
    <property type="match status" value="1"/>
</dbReference>
<dbReference type="EC" id="2.7.7.65" evidence="1"/>
<dbReference type="InterPro" id="IPR050469">
    <property type="entry name" value="Diguanylate_Cyclase"/>
</dbReference>
<dbReference type="EMBL" id="AP025637">
    <property type="protein sequence ID" value="BDG75151.1"/>
    <property type="molecule type" value="Genomic_DNA"/>
</dbReference>
<keyword evidence="3" id="KW-1133">Transmembrane helix</keyword>
<accession>A0ABN6P8L1</accession>
<evidence type="ECO:0000313" key="5">
    <source>
        <dbReference type="EMBL" id="BDG75151.1"/>
    </source>
</evidence>
<keyword evidence="3" id="KW-0472">Membrane</keyword>
<dbReference type="Pfam" id="PF00990">
    <property type="entry name" value="GGDEF"/>
    <property type="match status" value="1"/>
</dbReference>
<dbReference type="PANTHER" id="PTHR45138:SF9">
    <property type="entry name" value="DIGUANYLATE CYCLASE DGCM-RELATED"/>
    <property type="match status" value="1"/>
</dbReference>
<dbReference type="SMART" id="SM00267">
    <property type="entry name" value="GGDEF"/>
    <property type="match status" value="1"/>
</dbReference>
<dbReference type="SUPFAM" id="SSF55073">
    <property type="entry name" value="Nucleotide cyclase"/>
    <property type="match status" value="1"/>
</dbReference>
<evidence type="ECO:0000256" key="2">
    <source>
        <dbReference type="ARBA" id="ARBA00034247"/>
    </source>
</evidence>